<dbReference type="Gene3D" id="1.10.287.130">
    <property type="match status" value="1"/>
</dbReference>
<dbReference type="PRINTS" id="PR00344">
    <property type="entry name" value="BCTRLSENSOR"/>
</dbReference>
<accession>A0A1M6J6J7</accession>
<evidence type="ECO:0000256" key="6">
    <source>
        <dbReference type="SAM" id="Coils"/>
    </source>
</evidence>
<evidence type="ECO:0000313" key="10">
    <source>
        <dbReference type="EMBL" id="SHJ42302.1"/>
    </source>
</evidence>
<evidence type="ECO:0000256" key="5">
    <source>
        <dbReference type="ARBA" id="ARBA00022777"/>
    </source>
</evidence>
<dbReference type="SMART" id="SM00387">
    <property type="entry name" value="HATPase_c"/>
    <property type="match status" value="1"/>
</dbReference>
<protein>
    <recommendedName>
        <fullName evidence="2">histidine kinase</fullName>
        <ecNumber evidence="2">2.7.13.3</ecNumber>
    </recommendedName>
</protein>
<feature type="domain" description="Histidine kinase" evidence="7">
    <location>
        <begin position="322"/>
        <end position="529"/>
    </location>
</feature>
<dbReference type="InterPro" id="IPR036097">
    <property type="entry name" value="HisK_dim/P_sf"/>
</dbReference>
<dbReference type="EC" id="2.7.13.3" evidence="2"/>
<dbReference type="InterPro" id="IPR013655">
    <property type="entry name" value="PAS_fold_3"/>
</dbReference>
<dbReference type="InterPro" id="IPR036890">
    <property type="entry name" value="HATPase_C_sf"/>
</dbReference>
<dbReference type="SMART" id="SM00091">
    <property type="entry name" value="PAS"/>
    <property type="match status" value="2"/>
</dbReference>
<dbReference type="InterPro" id="IPR003661">
    <property type="entry name" value="HisK_dim/P_dom"/>
</dbReference>
<dbReference type="Gene3D" id="3.30.450.20">
    <property type="entry name" value="PAS domain"/>
    <property type="match status" value="2"/>
</dbReference>
<dbReference type="SMART" id="SM00388">
    <property type="entry name" value="HisKA"/>
    <property type="match status" value="1"/>
</dbReference>
<evidence type="ECO:0000313" key="11">
    <source>
        <dbReference type="Proteomes" id="UP000184432"/>
    </source>
</evidence>
<dbReference type="InterPro" id="IPR035965">
    <property type="entry name" value="PAS-like_dom_sf"/>
</dbReference>
<dbReference type="SUPFAM" id="SSF55874">
    <property type="entry name" value="ATPase domain of HSP90 chaperone/DNA topoisomerase II/histidine kinase"/>
    <property type="match status" value="1"/>
</dbReference>
<dbReference type="InterPro" id="IPR000700">
    <property type="entry name" value="PAS-assoc_C"/>
</dbReference>
<keyword evidence="5" id="KW-0418">Kinase</keyword>
<dbReference type="RefSeq" id="WP_073319537.1">
    <property type="nucleotide sequence ID" value="NZ_FQYP01000008.1"/>
</dbReference>
<dbReference type="PROSITE" id="PS50109">
    <property type="entry name" value="HIS_KIN"/>
    <property type="match status" value="1"/>
</dbReference>
<reference evidence="11" key="1">
    <citation type="submission" date="2016-11" db="EMBL/GenBank/DDBJ databases">
        <authorList>
            <person name="Varghese N."/>
            <person name="Submissions S."/>
        </authorList>
    </citation>
    <scope>NUCLEOTIDE SEQUENCE [LARGE SCALE GENOMIC DNA]</scope>
    <source>
        <strain evidence="11">DSM 22623</strain>
    </source>
</reference>
<dbReference type="Gene3D" id="3.30.565.10">
    <property type="entry name" value="Histidine kinase-like ATPase, C-terminal domain"/>
    <property type="match status" value="1"/>
</dbReference>
<gene>
    <name evidence="10" type="ORF">SAMN04488508_108279</name>
</gene>
<dbReference type="InterPro" id="IPR005467">
    <property type="entry name" value="His_kinase_dom"/>
</dbReference>
<evidence type="ECO:0000256" key="2">
    <source>
        <dbReference type="ARBA" id="ARBA00012438"/>
    </source>
</evidence>
<dbReference type="STRING" id="570521.SAMN04488508_108279"/>
<evidence type="ECO:0000259" key="8">
    <source>
        <dbReference type="PROSITE" id="PS50112"/>
    </source>
</evidence>
<dbReference type="SUPFAM" id="SSF55785">
    <property type="entry name" value="PYP-like sensor domain (PAS domain)"/>
    <property type="match status" value="2"/>
</dbReference>
<dbReference type="CDD" id="cd00082">
    <property type="entry name" value="HisKA"/>
    <property type="match status" value="1"/>
</dbReference>
<proteinExistence type="predicted"/>
<dbReference type="Pfam" id="PF08447">
    <property type="entry name" value="PAS_3"/>
    <property type="match status" value="1"/>
</dbReference>
<evidence type="ECO:0000256" key="4">
    <source>
        <dbReference type="ARBA" id="ARBA00022679"/>
    </source>
</evidence>
<dbReference type="SUPFAM" id="SSF47384">
    <property type="entry name" value="Homodimeric domain of signal transducing histidine kinase"/>
    <property type="match status" value="1"/>
</dbReference>
<dbReference type="PANTHER" id="PTHR43304">
    <property type="entry name" value="PHYTOCHROME-LIKE PROTEIN CPH1"/>
    <property type="match status" value="1"/>
</dbReference>
<dbReference type="AlphaFoldDB" id="A0A1M6J6J7"/>
<dbReference type="PANTHER" id="PTHR43304:SF1">
    <property type="entry name" value="PAC DOMAIN-CONTAINING PROTEIN"/>
    <property type="match status" value="1"/>
</dbReference>
<dbReference type="SMART" id="SM00086">
    <property type="entry name" value="PAC"/>
    <property type="match status" value="2"/>
</dbReference>
<feature type="coiled-coil region" evidence="6">
    <location>
        <begin position="12"/>
        <end position="57"/>
    </location>
</feature>
<dbReference type="InterPro" id="IPR003594">
    <property type="entry name" value="HATPase_dom"/>
</dbReference>
<dbReference type="InterPro" id="IPR000014">
    <property type="entry name" value="PAS"/>
</dbReference>
<dbReference type="Pfam" id="PF13426">
    <property type="entry name" value="PAS_9"/>
    <property type="match status" value="1"/>
</dbReference>
<keyword evidence="3" id="KW-0597">Phosphoprotein</keyword>
<dbReference type="EMBL" id="FQYP01000008">
    <property type="protein sequence ID" value="SHJ42302.1"/>
    <property type="molecule type" value="Genomic_DNA"/>
</dbReference>
<evidence type="ECO:0000256" key="3">
    <source>
        <dbReference type="ARBA" id="ARBA00022553"/>
    </source>
</evidence>
<dbReference type="NCBIfam" id="TIGR00229">
    <property type="entry name" value="sensory_box"/>
    <property type="match status" value="2"/>
</dbReference>
<feature type="domain" description="PAS" evidence="8">
    <location>
        <begin position="54"/>
        <end position="91"/>
    </location>
</feature>
<dbReference type="GO" id="GO:0000155">
    <property type="term" value="F:phosphorelay sensor kinase activity"/>
    <property type="evidence" value="ECO:0007669"/>
    <property type="project" value="InterPro"/>
</dbReference>
<dbReference type="PROSITE" id="PS50112">
    <property type="entry name" value="PAS"/>
    <property type="match status" value="2"/>
</dbReference>
<dbReference type="CDD" id="cd00130">
    <property type="entry name" value="PAS"/>
    <property type="match status" value="2"/>
</dbReference>
<dbReference type="PROSITE" id="PS50113">
    <property type="entry name" value="PAC"/>
    <property type="match status" value="1"/>
</dbReference>
<comment type="catalytic activity">
    <reaction evidence="1">
        <text>ATP + protein L-histidine = ADP + protein N-phospho-L-histidine.</text>
        <dbReference type="EC" id="2.7.13.3"/>
    </reaction>
</comment>
<feature type="domain" description="PAC" evidence="9">
    <location>
        <begin position="252"/>
        <end position="304"/>
    </location>
</feature>
<evidence type="ECO:0000259" key="9">
    <source>
        <dbReference type="PROSITE" id="PS50113"/>
    </source>
</evidence>
<dbReference type="OrthoDB" id="9811889at2"/>
<keyword evidence="4" id="KW-0808">Transferase</keyword>
<evidence type="ECO:0000259" key="7">
    <source>
        <dbReference type="PROSITE" id="PS50109"/>
    </source>
</evidence>
<keyword evidence="6" id="KW-0175">Coiled coil</keyword>
<evidence type="ECO:0000256" key="1">
    <source>
        <dbReference type="ARBA" id="ARBA00000085"/>
    </source>
</evidence>
<dbReference type="FunFam" id="3.30.565.10:FF:000006">
    <property type="entry name" value="Sensor histidine kinase WalK"/>
    <property type="match status" value="1"/>
</dbReference>
<organism evidence="10 11">
    <name type="scientific">Aquimarina spongiae</name>
    <dbReference type="NCBI Taxonomy" id="570521"/>
    <lineage>
        <taxon>Bacteria</taxon>
        <taxon>Pseudomonadati</taxon>
        <taxon>Bacteroidota</taxon>
        <taxon>Flavobacteriia</taxon>
        <taxon>Flavobacteriales</taxon>
        <taxon>Flavobacteriaceae</taxon>
        <taxon>Aquimarina</taxon>
    </lineage>
</organism>
<dbReference type="InterPro" id="IPR004358">
    <property type="entry name" value="Sig_transdc_His_kin-like_C"/>
</dbReference>
<dbReference type="InterPro" id="IPR001610">
    <property type="entry name" value="PAC"/>
</dbReference>
<dbReference type="Pfam" id="PF02518">
    <property type="entry name" value="HATPase_c"/>
    <property type="match status" value="1"/>
</dbReference>
<dbReference type="Proteomes" id="UP000184432">
    <property type="component" value="Unassembled WGS sequence"/>
</dbReference>
<dbReference type="Pfam" id="PF00512">
    <property type="entry name" value="HisKA"/>
    <property type="match status" value="1"/>
</dbReference>
<feature type="domain" description="PAS" evidence="8">
    <location>
        <begin position="179"/>
        <end position="248"/>
    </location>
</feature>
<dbReference type="InterPro" id="IPR052162">
    <property type="entry name" value="Sensor_kinase/Photoreceptor"/>
</dbReference>
<name>A0A1M6J6J7_9FLAO</name>
<keyword evidence="11" id="KW-1185">Reference proteome</keyword>
<sequence>MGNDQEIFKRALAREKAARKQAEKILEDKSRELYFITQQLKEANEQLEDLVDVKESELQGVFDNLVDAYVLMDLHGNVQEMNQAAVELFGYDVRNEKLNVVQLIYKEDYEYAMTSFFKLTQDGFFSDYQARVYTKHNGVRTVHINASIIKDKNKKPIAAQGIVRDITTTLEQQRIFENQRQQLSVIVENSSLGIVLTQMGKILQTNKAFQDLLQYSQEELLEMNVQEISMPDEYKESEENMKKMTSGEIGGFSINKRYRKKNGGIFWAKTSVAAVRKQNGDMQYQVALIEDITDQREHEKQRDLLLKNLEKSNKELNDYAHIVSHDLKSPLRSMNALITWLKEDYESVLDEGAQQSFDMLLKKVDKMDHLINGILEYSSVDKGEHIQKTIDLNSTVKDIIDIIYIPDHIEVTVTSDLPVVQGDNFRLQQLFQNLINNAVKYNDKEKGWIKVSCIPQKTHWQFAIEDNGPGIPKKYHEKIFRVFQTLDDNKESTGVGLSIVKKIIDLYDGKIWVTSEEGKGTAFHFTLKK</sequence>